<dbReference type="EMBL" id="JAUSTF010000004">
    <property type="protein sequence ID" value="MDQ0180876.1"/>
    <property type="molecule type" value="Genomic_DNA"/>
</dbReference>
<protein>
    <submittedName>
        <fullName evidence="1">Uncharacterized protein</fullName>
    </submittedName>
</protein>
<accession>A0AAW8DEJ4</accession>
<dbReference type="EMBL" id="JAUSRG010000003">
    <property type="protein sequence ID" value="MDP9904695.1"/>
    <property type="molecule type" value="Genomic_DNA"/>
</dbReference>
<keyword evidence="3" id="KW-1185">Reference proteome</keyword>
<gene>
    <name evidence="1" type="ORF">J2S90_001650</name>
    <name evidence="2" type="ORF">J2S93_002303</name>
</gene>
<organism evidence="1 4">
    <name type="scientific">Arthrobacter bambusae</name>
    <dbReference type="NCBI Taxonomy" id="1338426"/>
    <lineage>
        <taxon>Bacteria</taxon>
        <taxon>Bacillati</taxon>
        <taxon>Actinomycetota</taxon>
        <taxon>Actinomycetes</taxon>
        <taxon>Micrococcales</taxon>
        <taxon>Micrococcaceae</taxon>
        <taxon>Arthrobacter</taxon>
    </lineage>
</organism>
<dbReference type="AlphaFoldDB" id="A0AAW8DEJ4"/>
<dbReference type="Proteomes" id="UP001230951">
    <property type="component" value="Unassembled WGS sequence"/>
</dbReference>
<sequence length="62" mass="7478">MTRRSENTLTWLAQHRIEIPAPFTRDFLAHQDNDHIEDNTRQDLPFLLSGRKRSAELIRRRH</sequence>
<evidence type="ECO:0000313" key="1">
    <source>
        <dbReference type="EMBL" id="MDP9904695.1"/>
    </source>
</evidence>
<dbReference type="RefSeq" id="WP_306960546.1">
    <property type="nucleotide sequence ID" value="NZ_JAUSRG010000003.1"/>
</dbReference>
<evidence type="ECO:0000313" key="3">
    <source>
        <dbReference type="Proteomes" id="UP001230951"/>
    </source>
</evidence>
<evidence type="ECO:0000313" key="4">
    <source>
        <dbReference type="Proteomes" id="UP001242995"/>
    </source>
</evidence>
<evidence type="ECO:0000313" key="2">
    <source>
        <dbReference type="EMBL" id="MDQ0180876.1"/>
    </source>
</evidence>
<dbReference type="Proteomes" id="UP001242995">
    <property type="component" value="Unassembled WGS sequence"/>
</dbReference>
<reference evidence="1 3" key="1">
    <citation type="submission" date="2023-07" db="EMBL/GenBank/DDBJ databases">
        <title>Sorghum-associated microbial communities from plants grown in Nebraska, USA.</title>
        <authorList>
            <person name="Schachtman D."/>
        </authorList>
    </citation>
    <scope>NUCLEOTIDE SEQUENCE</scope>
    <source>
        <strain evidence="1">DS1006</strain>
        <strain evidence="2 3">DS1016</strain>
    </source>
</reference>
<comment type="caution">
    <text evidence="1">The sequence shown here is derived from an EMBL/GenBank/DDBJ whole genome shotgun (WGS) entry which is preliminary data.</text>
</comment>
<name>A0AAW8DEJ4_9MICC</name>
<proteinExistence type="predicted"/>